<organism evidence="2 3">
    <name type="scientific">Peribacillus simplex NBRC 15720 = DSM 1321</name>
    <dbReference type="NCBI Taxonomy" id="1349754"/>
    <lineage>
        <taxon>Bacteria</taxon>
        <taxon>Bacillati</taxon>
        <taxon>Bacillota</taxon>
        <taxon>Bacilli</taxon>
        <taxon>Bacillales</taxon>
        <taxon>Bacillaceae</taxon>
        <taxon>Peribacillus</taxon>
    </lineage>
</organism>
<keyword evidence="1" id="KW-0812">Transmembrane</keyword>
<evidence type="ECO:0000313" key="3">
    <source>
        <dbReference type="Proteomes" id="UP000214618"/>
    </source>
</evidence>
<sequence>MTSKEFFKKYLYLIILLCLFVVLIPILINAVINGETRIPVEANNDWIGFLGNYVGSIIGGLIGAIVAVQVAKMQIGKQVELHNEQIRKQSEIHNEQLQKQGQFHTEQLLEQKSQYQHQIEKDNKQYLKANRSYILLQEFNSLVGFKEVNIHPNSRVILTKDFEEIALKKHLRTTFYKISLLGVPESILDGSINIELTDISETHTYYINEYISVLEKNEEVFIPLYTKGLSEVIVKTVEIKYLTLAGERMLYTYNPTEGNERYFSLNNSERDVILELSMRPSNWIYPKKSTIQS</sequence>
<feature type="transmembrane region" description="Helical" evidence="1">
    <location>
        <begin position="52"/>
        <end position="71"/>
    </location>
</feature>
<keyword evidence="1" id="KW-1133">Transmembrane helix</keyword>
<proteinExistence type="predicted"/>
<protein>
    <submittedName>
        <fullName evidence="2">Uncharacterized protein</fullName>
    </submittedName>
</protein>
<dbReference type="Proteomes" id="UP000214618">
    <property type="component" value="Chromosome"/>
</dbReference>
<dbReference type="AlphaFoldDB" id="A0A223EN61"/>
<evidence type="ECO:0000313" key="2">
    <source>
        <dbReference type="EMBL" id="ASS96646.1"/>
    </source>
</evidence>
<name>A0A223EN61_9BACI</name>
<dbReference type="EMBL" id="CP017704">
    <property type="protein sequence ID" value="ASS96646.1"/>
    <property type="molecule type" value="Genomic_DNA"/>
</dbReference>
<dbReference type="RefSeq" id="WP_063234392.1">
    <property type="nucleotide sequence ID" value="NZ_BCVO01000015.1"/>
</dbReference>
<keyword evidence="1" id="KW-0472">Membrane</keyword>
<dbReference type="GeneID" id="56475794"/>
<feature type="transmembrane region" description="Helical" evidence="1">
    <location>
        <begin position="12"/>
        <end position="32"/>
    </location>
</feature>
<evidence type="ECO:0000256" key="1">
    <source>
        <dbReference type="SAM" id="Phobius"/>
    </source>
</evidence>
<gene>
    <name evidence="2" type="ORF">BS1321_23705</name>
</gene>
<accession>A0A223EN61</accession>
<reference evidence="2 3" key="1">
    <citation type="submission" date="2016-10" db="EMBL/GenBank/DDBJ databases">
        <title>The whole genome sequencing and assembly of Bacillus simplex DSM 1321 strain.</title>
        <authorList>
            <person name="Park M.-K."/>
            <person name="Lee Y.-J."/>
            <person name="Yi H."/>
            <person name="Bahn Y.-S."/>
            <person name="Kim J.F."/>
            <person name="Lee D.-W."/>
        </authorList>
    </citation>
    <scope>NUCLEOTIDE SEQUENCE [LARGE SCALE GENOMIC DNA]</scope>
    <source>
        <strain evidence="2 3">DSM 1321</strain>
    </source>
</reference>